<dbReference type="CDD" id="cd00112">
    <property type="entry name" value="LDLa"/>
    <property type="match status" value="2"/>
</dbReference>
<evidence type="ECO:0000256" key="3">
    <source>
        <dbReference type="ARBA" id="ARBA00022737"/>
    </source>
</evidence>
<keyword evidence="4" id="KW-1133">Transmembrane helix</keyword>
<dbReference type="EMBL" id="AMQM01004807">
    <property type="status" value="NOT_ANNOTATED_CDS"/>
    <property type="molecule type" value="Genomic_DNA"/>
</dbReference>
<dbReference type="SUPFAM" id="SSF57424">
    <property type="entry name" value="LDL receptor-like module"/>
    <property type="match status" value="2"/>
</dbReference>
<evidence type="ECO:0000256" key="8">
    <source>
        <dbReference type="ARBA" id="ARBA00023180"/>
    </source>
</evidence>
<evidence type="ECO:0000256" key="5">
    <source>
        <dbReference type="ARBA" id="ARBA00023136"/>
    </source>
</evidence>
<keyword evidence="3" id="KW-0677">Repeat</keyword>
<feature type="disulfide bond" evidence="9">
    <location>
        <begin position="8"/>
        <end position="23"/>
    </location>
</feature>
<dbReference type="PROSITE" id="PS01209">
    <property type="entry name" value="LDLRA_1"/>
    <property type="match status" value="1"/>
</dbReference>
<protein>
    <submittedName>
        <fullName evidence="10 11">Uncharacterized protein</fullName>
    </submittedName>
</protein>
<dbReference type="InParanoid" id="T1G450"/>
<gene>
    <name evidence="11" type="primary">20215848</name>
    <name evidence="10" type="ORF">HELRODRAFT_80762</name>
</gene>
<dbReference type="STRING" id="6412.T1G450"/>
<dbReference type="EnsemblMetazoa" id="HelroT80762">
    <property type="protein sequence ID" value="HelroP80762"/>
    <property type="gene ID" value="HelroG80762"/>
</dbReference>
<evidence type="ECO:0000256" key="9">
    <source>
        <dbReference type="PROSITE-ProRule" id="PRU00124"/>
    </source>
</evidence>
<feature type="disulfide bond" evidence="9">
    <location>
        <begin position="49"/>
        <end position="64"/>
    </location>
</feature>
<keyword evidence="12" id="KW-1185">Reference proteome</keyword>
<reference evidence="12" key="1">
    <citation type="submission" date="2012-12" db="EMBL/GenBank/DDBJ databases">
        <authorList>
            <person name="Hellsten U."/>
            <person name="Grimwood J."/>
            <person name="Chapman J.A."/>
            <person name="Shapiro H."/>
            <person name="Aerts A."/>
            <person name="Otillar R.P."/>
            <person name="Terry A.Y."/>
            <person name="Boore J.L."/>
            <person name="Simakov O."/>
            <person name="Marletaz F."/>
            <person name="Cho S.-J."/>
            <person name="Edsinger-Gonzales E."/>
            <person name="Havlak P."/>
            <person name="Kuo D.-H."/>
            <person name="Larsson T."/>
            <person name="Lv J."/>
            <person name="Arendt D."/>
            <person name="Savage R."/>
            <person name="Osoegawa K."/>
            <person name="de Jong P."/>
            <person name="Lindberg D.R."/>
            <person name="Seaver E.C."/>
            <person name="Weisblat D.A."/>
            <person name="Putnam N.H."/>
            <person name="Grigoriev I.V."/>
            <person name="Rokhsar D.S."/>
        </authorList>
    </citation>
    <scope>NUCLEOTIDE SEQUENCE</scope>
</reference>
<keyword evidence="2" id="KW-0812">Transmembrane</keyword>
<dbReference type="RefSeq" id="XP_009018872.1">
    <property type="nucleotide sequence ID" value="XM_009020624.1"/>
</dbReference>
<evidence type="ECO:0000256" key="6">
    <source>
        <dbReference type="ARBA" id="ARBA00023157"/>
    </source>
</evidence>
<keyword evidence="8" id="KW-0325">Glycoprotein</keyword>
<keyword evidence="6 9" id="KW-1015">Disulfide bond</keyword>
<dbReference type="HOGENOM" id="CLU_085098_3_0_1"/>
<dbReference type="PANTHER" id="PTHR22722">
    <property type="entry name" value="LOW-DENSITY LIPOPROTEIN RECEPTOR-RELATED PROTEIN 2-RELATED"/>
    <property type="match status" value="1"/>
</dbReference>
<dbReference type="CTD" id="20215848"/>
<reference evidence="10 12" key="2">
    <citation type="journal article" date="2013" name="Nature">
        <title>Insights into bilaterian evolution from three spiralian genomes.</title>
        <authorList>
            <person name="Simakov O."/>
            <person name="Marletaz F."/>
            <person name="Cho S.J."/>
            <person name="Edsinger-Gonzales E."/>
            <person name="Havlak P."/>
            <person name="Hellsten U."/>
            <person name="Kuo D.H."/>
            <person name="Larsson T."/>
            <person name="Lv J."/>
            <person name="Arendt D."/>
            <person name="Savage R."/>
            <person name="Osoegawa K."/>
            <person name="de Jong P."/>
            <person name="Grimwood J."/>
            <person name="Chapman J.A."/>
            <person name="Shapiro H."/>
            <person name="Aerts A."/>
            <person name="Otillar R.P."/>
            <person name="Terry A.Y."/>
            <person name="Boore J.L."/>
            <person name="Grigoriev I.V."/>
            <person name="Lindberg D.R."/>
            <person name="Seaver E.C."/>
            <person name="Weisblat D.A."/>
            <person name="Putnam N.H."/>
            <person name="Rokhsar D.S."/>
        </authorList>
    </citation>
    <scope>NUCLEOTIDE SEQUENCE</scope>
</reference>
<comment type="subcellular location">
    <subcellularLocation>
        <location evidence="1">Membrane</location>
        <topology evidence="1">Single-pass membrane protein</topology>
    </subcellularLocation>
</comment>
<dbReference type="KEGG" id="hro:HELRODRAFT_80762"/>
<sequence length="65" mass="6956">CVGVQFLCDGVPDCLDGSDEINCTMDVVCKFGQLKCRHTDQCIGVNLLCDGYNDCSDGSDEMPCG</sequence>
<evidence type="ECO:0000313" key="11">
    <source>
        <dbReference type="EnsemblMetazoa" id="HelroP80762"/>
    </source>
</evidence>
<accession>T1G450</accession>
<evidence type="ECO:0000256" key="4">
    <source>
        <dbReference type="ARBA" id="ARBA00022989"/>
    </source>
</evidence>
<organism evidence="11 12">
    <name type="scientific">Helobdella robusta</name>
    <name type="common">Californian leech</name>
    <dbReference type="NCBI Taxonomy" id="6412"/>
    <lineage>
        <taxon>Eukaryota</taxon>
        <taxon>Metazoa</taxon>
        <taxon>Spiralia</taxon>
        <taxon>Lophotrochozoa</taxon>
        <taxon>Annelida</taxon>
        <taxon>Clitellata</taxon>
        <taxon>Hirudinea</taxon>
        <taxon>Rhynchobdellida</taxon>
        <taxon>Glossiphoniidae</taxon>
        <taxon>Helobdella</taxon>
    </lineage>
</organism>
<dbReference type="Proteomes" id="UP000015101">
    <property type="component" value="Unassembled WGS sequence"/>
</dbReference>
<keyword evidence="7" id="KW-0675">Receptor</keyword>
<dbReference type="Pfam" id="PF00057">
    <property type="entry name" value="Ldl_recept_a"/>
    <property type="match status" value="2"/>
</dbReference>
<proteinExistence type="predicted"/>
<dbReference type="Gene3D" id="4.10.400.10">
    <property type="entry name" value="Low-density Lipoprotein Receptor"/>
    <property type="match status" value="2"/>
</dbReference>
<evidence type="ECO:0000256" key="2">
    <source>
        <dbReference type="ARBA" id="ARBA00022692"/>
    </source>
</evidence>
<dbReference type="OrthoDB" id="10013209at2759"/>
<dbReference type="eggNOG" id="KOG1215">
    <property type="taxonomic scope" value="Eukaryota"/>
</dbReference>
<dbReference type="SMART" id="SM00192">
    <property type="entry name" value="LDLa"/>
    <property type="match status" value="2"/>
</dbReference>
<reference evidence="11" key="3">
    <citation type="submission" date="2015-06" db="UniProtKB">
        <authorList>
            <consortium name="EnsemblMetazoa"/>
        </authorList>
    </citation>
    <scope>IDENTIFICATION</scope>
</reference>
<dbReference type="PROSITE" id="PS50068">
    <property type="entry name" value="LDLRA_2"/>
    <property type="match status" value="2"/>
</dbReference>
<evidence type="ECO:0000313" key="12">
    <source>
        <dbReference type="Proteomes" id="UP000015101"/>
    </source>
</evidence>
<dbReference type="GO" id="GO:0016020">
    <property type="term" value="C:membrane"/>
    <property type="evidence" value="ECO:0007669"/>
    <property type="project" value="UniProtKB-SubCell"/>
</dbReference>
<name>T1G450_HELRO</name>
<dbReference type="InterPro" id="IPR002172">
    <property type="entry name" value="LDrepeatLR_classA_rpt"/>
</dbReference>
<dbReference type="InterPro" id="IPR023415">
    <property type="entry name" value="LDLR_class-A_CS"/>
</dbReference>
<evidence type="ECO:0000256" key="1">
    <source>
        <dbReference type="ARBA" id="ARBA00004167"/>
    </source>
</evidence>
<dbReference type="AlphaFoldDB" id="T1G450"/>
<evidence type="ECO:0000313" key="10">
    <source>
        <dbReference type="EMBL" id="ESO03179.1"/>
    </source>
</evidence>
<dbReference type="InterPro" id="IPR051221">
    <property type="entry name" value="LDLR-related"/>
</dbReference>
<dbReference type="EMBL" id="KB096676">
    <property type="protein sequence ID" value="ESO03179.1"/>
    <property type="molecule type" value="Genomic_DNA"/>
</dbReference>
<dbReference type="GeneID" id="20215848"/>
<keyword evidence="5" id="KW-0472">Membrane</keyword>
<comment type="caution">
    <text evidence="9">Lacks conserved residue(s) required for the propagation of feature annotation.</text>
</comment>
<evidence type="ECO:0000256" key="7">
    <source>
        <dbReference type="ARBA" id="ARBA00023170"/>
    </source>
</evidence>
<dbReference type="OMA" id="EINCTMD"/>
<dbReference type="InterPro" id="IPR036055">
    <property type="entry name" value="LDL_receptor-like_sf"/>
</dbReference>